<name>A0ABY9WU83_9BACT</name>
<dbReference type="RefSeq" id="WP_395825056.1">
    <property type="nucleotide sequence ID" value="NZ_CP043494.1"/>
</dbReference>
<reference evidence="3 4" key="1">
    <citation type="submission" date="2019-08" db="EMBL/GenBank/DDBJ databases">
        <title>Archangium and Cystobacter genomes.</title>
        <authorList>
            <person name="Chen I.-C.K."/>
            <person name="Wielgoss S."/>
        </authorList>
    </citation>
    <scope>NUCLEOTIDE SEQUENCE [LARGE SCALE GENOMIC DNA]</scope>
    <source>
        <strain evidence="3 4">Cbm 6</strain>
    </source>
</reference>
<evidence type="ECO:0000259" key="2">
    <source>
        <dbReference type="Pfam" id="PF00775"/>
    </source>
</evidence>
<dbReference type="InterPro" id="IPR000627">
    <property type="entry name" value="Intradiol_dOase_C"/>
</dbReference>
<feature type="region of interest" description="Disordered" evidence="1">
    <location>
        <begin position="288"/>
        <end position="329"/>
    </location>
</feature>
<evidence type="ECO:0000256" key="1">
    <source>
        <dbReference type="SAM" id="MobiDB-lite"/>
    </source>
</evidence>
<gene>
    <name evidence="3" type="ORF">F0U60_26790</name>
</gene>
<dbReference type="EMBL" id="CP043494">
    <property type="protein sequence ID" value="WNG47333.1"/>
    <property type="molecule type" value="Genomic_DNA"/>
</dbReference>
<proteinExistence type="predicted"/>
<sequence length="329" mass="34126">MTKKTNTLVARQPADSLPSRRQALGVIGALGAFGAMVMLSCGEDDSGGGTTTPDAGSGVVDPGFWATGGTAAMTAASTYPDPFAAGPGTTCALLCEATLGPCYAETLERKDISEGHEGLPVRLVFLVVDETCKPIPGASVDIWHAAPEGLYSGEDASTFCTADDPSATSARWFRGVQTTDANGRVEFDTCFPGWYSSRTIHIHFTVRLNGEEYVTSQLVFDDALNDDIIGTQPLYKDRGPRDTTNATDNVVSEESAPDYMLQTQRMSDGAMLAWKTLVIRSSLSNAACQMPGGGGGGPGGPPPGDGGVRPPRGDGGMGPPPGWDGGTAP</sequence>
<organism evidence="3 4">
    <name type="scientific">Archangium minus</name>
    <dbReference type="NCBI Taxonomy" id="83450"/>
    <lineage>
        <taxon>Bacteria</taxon>
        <taxon>Pseudomonadati</taxon>
        <taxon>Myxococcota</taxon>
        <taxon>Myxococcia</taxon>
        <taxon>Myxococcales</taxon>
        <taxon>Cystobacterineae</taxon>
        <taxon>Archangiaceae</taxon>
        <taxon>Archangium</taxon>
    </lineage>
</organism>
<dbReference type="InterPro" id="IPR015889">
    <property type="entry name" value="Intradiol_dOase_core"/>
</dbReference>
<dbReference type="PANTHER" id="PTHR34315">
    <property type="match status" value="1"/>
</dbReference>
<protein>
    <submittedName>
        <fullName evidence="3">Protocatechuate 3,4-dioxygenase</fullName>
    </submittedName>
</protein>
<dbReference type="Pfam" id="PF00775">
    <property type="entry name" value="Dioxygenase_C"/>
    <property type="match status" value="1"/>
</dbReference>
<feature type="compositionally biased region" description="Gly residues" evidence="1">
    <location>
        <begin position="313"/>
        <end position="329"/>
    </location>
</feature>
<feature type="domain" description="Intradiol ring-cleavage dioxygenases" evidence="2">
    <location>
        <begin position="116"/>
        <end position="230"/>
    </location>
</feature>
<dbReference type="Proteomes" id="UP001611383">
    <property type="component" value="Chromosome"/>
</dbReference>
<dbReference type="Gene3D" id="2.60.130.10">
    <property type="entry name" value="Aromatic compound dioxygenase"/>
    <property type="match status" value="1"/>
</dbReference>
<keyword evidence="4" id="KW-1185">Reference proteome</keyword>
<dbReference type="PANTHER" id="PTHR34315:SF1">
    <property type="entry name" value="INTRADIOL RING-CLEAVAGE DIOXYGENASES DOMAIN-CONTAINING PROTEIN-RELATED"/>
    <property type="match status" value="1"/>
</dbReference>
<dbReference type="SUPFAM" id="SSF49482">
    <property type="entry name" value="Aromatic compound dioxygenase"/>
    <property type="match status" value="1"/>
</dbReference>
<evidence type="ECO:0000313" key="3">
    <source>
        <dbReference type="EMBL" id="WNG47333.1"/>
    </source>
</evidence>
<accession>A0ABY9WU83</accession>
<evidence type="ECO:0000313" key="4">
    <source>
        <dbReference type="Proteomes" id="UP001611383"/>
    </source>
</evidence>